<evidence type="ECO:0000313" key="3">
    <source>
        <dbReference type="Proteomes" id="UP000076023"/>
    </source>
</evidence>
<dbReference type="InterPro" id="IPR038762">
    <property type="entry name" value="ABM_predict"/>
</dbReference>
<evidence type="ECO:0000256" key="1">
    <source>
        <dbReference type="SAM" id="Phobius"/>
    </source>
</evidence>
<evidence type="ECO:0000313" key="2">
    <source>
        <dbReference type="EMBL" id="GAT32820.1"/>
    </source>
</evidence>
<name>A0A146G5E3_TERSA</name>
<evidence type="ECO:0008006" key="4">
    <source>
        <dbReference type="Google" id="ProtNLM"/>
    </source>
</evidence>
<dbReference type="Proteomes" id="UP000076023">
    <property type="component" value="Unassembled WGS sequence"/>
</dbReference>
<dbReference type="PANTHER" id="PTHR40057:SF1">
    <property type="entry name" value="SLR1162 PROTEIN"/>
    <property type="match status" value="1"/>
</dbReference>
<comment type="caution">
    <text evidence="2">The sequence shown here is derived from an EMBL/GenBank/DDBJ whole genome shotgun (WGS) entry which is preliminary data.</text>
</comment>
<proteinExistence type="predicted"/>
<feature type="transmembrane region" description="Helical" evidence="1">
    <location>
        <begin position="291"/>
        <end position="310"/>
    </location>
</feature>
<dbReference type="PANTHER" id="PTHR40057">
    <property type="entry name" value="SLR1162 PROTEIN"/>
    <property type="match status" value="1"/>
</dbReference>
<accession>A0A146G5E3</accession>
<dbReference type="STRING" id="690879.TSACC_21222"/>
<keyword evidence="1" id="KW-1133">Transmembrane helix</keyword>
<dbReference type="Gene3D" id="3.30.70.100">
    <property type="match status" value="2"/>
</dbReference>
<dbReference type="InterPro" id="IPR011008">
    <property type="entry name" value="Dimeric_a/b-barrel"/>
</dbReference>
<keyword evidence="3" id="KW-1185">Reference proteome</keyword>
<sequence length="311" mass="34473">MAALIHVLLTRLPIREDRRDQIVAWQAEAVTLASGFPGFVNAEAKPPTSNGKREWITIQRFTGAGELQTWQTSPEWMGLLERARQHLPEGTEPIAEVRVDNAESSEGVTEVIITKVKPGCEDAYRAWETRAQQAQARFPGYLGSYVQPPSSASQGWTTLMRFATPGQLENWLNSQERAALLREAEALIDYAHVQHVPGSFPGWFPTDPRTGNGPPNWKAAMLVLLGLYPIVMLEVRFLSPLLASLNSAFATFVGNSISVALTTWGTMPVFVAMFGWWLFPKNPSRSMDLRGALVILAGFAAEVAVLWHLLY</sequence>
<dbReference type="InParanoid" id="A0A146G5E3"/>
<dbReference type="AlphaFoldDB" id="A0A146G5E3"/>
<gene>
    <name evidence="2" type="ORF">TSACC_21222</name>
</gene>
<feature type="transmembrane region" description="Helical" evidence="1">
    <location>
        <begin position="219"/>
        <end position="237"/>
    </location>
</feature>
<reference evidence="3" key="1">
    <citation type="journal article" date="2017" name="Genome Announc.">
        <title>Draft Genome Sequence of Terrimicrobium sacchariphilum NM-5T, a Facultative Anaerobic Soil Bacterium of the Class Spartobacteria.</title>
        <authorList>
            <person name="Qiu Y.L."/>
            <person name="Tourlousse D.M."/>
            <person name="Matsuura N."/>
            <person name="Ohashi A."/>
            <person name="Sekiguchi Y."/>
        </authorList>
    </citation>
    <scope>NUCLEOTIDE SEQUENCE [LARGE SCALE GENOMIC DNA]</scope>
    <source>
        <strain evidence="3">NM-5</strain>
    </source>
</reference>
<protein>
    <recommendedName>
        <fullName evidence="4">Antibiotic biosynthesis monooxygenase</fullName>
    </recommendedName>
</protein>
<keyword evidence="1" id="KW-0472">Membrane</keyword>
<dbReference type="OrthoDB" id="1494254at2"/>
<keyword evidence="1" id="KW-0812">Transmembrane</keyword>
<organism evidence="2 3">
    <name type="scientific">Terrimicrobium sacchariphilum</name>
    <dbReference type="NCBI Taxonomy" id="690879"/>
    <lineage>
        <taxon>Bacteria</taxon>
        <taxon>Pseudomonadati</taxon>
        <taxon>Verrucomicrobiota</taxon>
        <taxon>Terrimicrobiia</taxon>
        <taxon>Terrimicrobiales</taxon>
        <taxon>Terrimicrobiaceae</taxon>
        <taxon>Terrimicrobium</taxon>
    </lineage>
</organism>
<dbReference type="RefSeq" id="WP_075078626.1">
    <property type="nucleotide sequence ID" value="NZ_BDCO01000002.1"/>
</dbReference>
<dbReference type="SUPFAM" id="SSF54909">
    <property type="entry name" value="Dimeric alpha+beta barrel"/>
    <property type="match status" value="2"/>
</dbReference>
<dbReference type="EMBL" id="BDCO01000002">
    <property type="protein sequence ID" value="GAT32820.1"/>
    <property type="molecule type" value="Genomic_DNA"/>
</dbReference>
<feature type="transmembrane region" description="Helical" evidence="1">
    <location>
        <begin position="257"/>
        <end position="279"/>
    </location>
</feature>